<keyword evidence="3" id="KW-1185">Reference proteome</keyword>
<sequence length="223" mass="24540">MSRLFVVLFILLALPVNAADSRSINVFAIPSAALEQVVADTSKQLQANGISSFYAQGLPVHATLYLTDYPLTAINDIKQRVEHIAQHQQPFVLTAHGFSVSPSNWAFIDLNTSNDLQRLADEVTVALAPLRDSDSELPGWVKHYPNKIAAFERYGSPNVFQNYDPHLTLLANEASPKLAEVAQRLQQQPPHADGEIIGIGIAISDAQGQLAEVVARYYFAEYK</sequence>
<dbReference type="EMBL" id="AMRG01000003">
    <property type="protein sequence ID" value="EKE85426.1"/>
    <property type="molecule type" value="Genomic_DNA"/>
</dbReference>
<feature type="chain" id="PRO_5003859165" evidence="1">
    <location>
        <begin position="19"/>
        <end position="223"/>
    </location>
</feature>
<dbReference type="InterPro" id="IPR009097">
    <property type="entry name" value="Cyclic_Pdiesterase"/>
</dbReference>
<dbReference type="AlphaFoldDB" id="K2JPI5"/>
<dbReference type="SUPFAM" id="SSF55144">
    <property type="entry name" value="LigT-like"/>
    <property type="match status" value="1"/>
</dbReference>
<accession>K2JPI5</accession>
<comment type="caution">
    <text evidence="2">The sequence shown here is derived from an EMBL/GenBank/DDBJ whole genome shotgun (WGS) entry which is preliminary data.</text>
</comment>
<dbReference type="RefSeq" id="WP_008487821.1">
    <property type="nucleotide sequence ID" value="NZ_AMRG01000003.1"/>
</dbReference>
<dbReference type="PATRIC" id="fig|740709.3.peg.753"/>
<organism evidence="2 3">
    <name type="scientific">Idiomarina xiamenensis 10-D-4</name>
    <dbReference type="NCBI Taxonomy" id="740709"/>
    <lineage>
        <taxon>Bacteria</taxon>
        <taxon>Pseudomonadati</taxon>
        <taxon>Pseudomonadota</taxon>
        <taxon>Gammaproteobacteria</taxon>
        <taxon>Alteromonadales</taxon>
        <taxon>Idiomarinaceae</taxon>
        <taxon>Idiomarina</taxon>
    </lineage>
</organism>
<feature type="signal peptide" evidence="1">
    <location>
        <begin position="1"/>
        <end position="18"/>
    </location>
</feature>
<evidence type="ECO:0000313" key="2">
    <source>
        <dbReference type="EMBL" id="EKE85426.1"/>
    </source>
</evidence>
<name>K2JPI5_9GAMM</name>
<dbReference type="Gene3D" id="3.90.1140.10">
    <property type="entry name" value="Cyclic phosphodiesterase"/>
    <property type="match status" value="1"/>
</dbReference>
<reference evidence="2 3" key="1">
    <citation type="journal article" date="2012" name="J. Bacteriol.">
        <title>Genome Sequence of Idiomarina xiamenensis Type Strain 10-D-4.</title>
        <authorList>
            <person name="Lai Q."/>
            <person name="Wang L."/>
            <person name="Wang W."/>
            <person name="Shao Z."/>
        </authorList>
    </citation>
    <scope>NUCLEOTIDE SEQUENCE [LARGE SCALE GENOMIC DNA]</scope>
    <source>
        <strain evidence="2 3">10-D-4</strain>
    </source>
</reference>
<dbReference type="eggNOG" id="COG1514">
    <property type="taxonomic scope" value="Bacteria"/>
</dbReference>
<evidence type="ECO:0000313" key="3">
    <source>
        <dbReference type="Proteomes" id="UP000014115"/>
    </source>
</evidence>
<dbReference type="Pfam" id="PF13563">
    <property type="entry name" value="2_5_RNA_ligase2"/>
    <property type="match status" value="1"/>
</dbReference>
<gene>
    <name evidence="2" type="ORF">A10D4_03740</name>
</gene>
<proteinExistence type="predicted"/>
<protein>
    <submittedName>
        <fullName evidence="2">Signal peptide-containing protein</fullName>
    </submittedName>
</protein>
<keyword evidence="1" id="KW-0732">Signal</keyword>
<dbReference type="Proteomes" id="UP000014115">
    <property type="component" value="Unassembled WGS sequence"/>
</dbReference>
<evidence type="ECO:0000256" key="1">
    <source>
        <dbReference type="SAM" id="SignalP"/>
    </source>
</evidence>
<dbReference type="OrthoDB" id="79662at2"/>